<dbReference type="SUPFAM" id="SSF53335">
    <property type="entry name" value="S-adenosyl-L-methionine-dependent methyltransferases"/>
    <property type="match status" value="1"/>
</dbReference>
<dbReference type="EMBL" id="KB008156">
    <property type="protein sequence ID" value="ELR11222.1"/>
    <property type="molecule type" value="Genomic_DNA"/>
</dbReference>
<dbReference type="Gene3D" id="3.40.50.150">
    <property type="entry name" value="Vaccinia Virus protein VP39"/>
    <property type="match status" value="1"/>
</dbReference>
<reference evidence="2 3" key="1">
    <citation type="journal article" date="2013" name="Genome Biol.">
        <title>Genome of Acanthamoeba castellanii highlights extensive lateral gene transfer and early evolution of tyrosine kinase signaling.</title>
        <authorList>
            <person name="Clarke M."/>
            <person name="Lohan A.J."/>
            <person name="Liu B."/>
            <person name="Lagkouvardos I."/>
            <person name="Roy S."/>
            <person name="Zafar N."/>
            <person name="Bertelli C."/>
            <person name="Schilde C."/>
            <person name="Kianianmomeni A."/>
            <person name="Burglin T.R."/>
            <person name="Frech C."/>
            <person name="Turcotte B."/>
            <person name="Kopec K.O."/>
            <person name="Synnott J.M."/>
            <person name="Choo C."/>
            <person name="Paponov I."/>
            <person name="Finkler A."/>
            <person name="Soon Heng Tan C."/>
            <person name="Hutchins A.P."/>
            <person name="Weinmeier T."/>
            <person name="Rattei T."/>
            <person name="Chu J.S."/>
            <person name="Gimenez G."/>
            <person name="Irimia M."/>
            <person name="Rigden D.J."/>
            <person name="Fitzpatrick D.A."/>
            <person name="Lorenzo-Morales J."/>
            <person name="Bateman A."/>
            <person name="Chiu C.H."/>
            <person name="Tang P."/>
            <person name="Hegemann P."/>
            <person name="Fromm H."/>
            <person name="Raoult D."/>
            <person name="Greub G."/>
            <person name="Miranda-Saavedra D."/>
            <person name="Chen N."/>
            <person name="Nash P."/>
            <person name="Ginger M.L."/>
            <person name="Horn M."/>
            <person name="Schaap P."/>
            <person name="Caler L."/>
            <person name="Loftus B."/>
        </authorList>
    </citation>
    <scope>NUCLEOTIDE SEQUENCE [LARGE SCALE GENOMIC DNA]</scope>
    <source>
        <strain evidence="2 3">Neff</strain>
    </source>
</reference>
<evidence type="ECO:0000313" key="3">
    <source>
        <dbReference type="Proteomes" id="UP000011083"/>
    </source>
</evidence>
<name>L8GDX0_ACACF</name>
<proteinExistence type="predicted"/>
<organism evidence="2 3">
    <name type="scientific">Acanthamoeba castellanii (strain ATCC 30010 / Neff)</name>
    <dbReference type="NCBI Taxonomy" id="1257118"/>
    <lineage>
        <taxon>Eukaryota</taxon>
        <taxon>Amoebozoa</taxon>
        <taxon>Discosea</taxon>
        <taxon>Longamoebia</taxon>
        <taxon>Centramoebida</taxon>
        <taxon>Acanthamoebidae</taxon>
        <taxon>Acanthamoeba</taxon>
    </lineage>
</organism>
<dbReference type="VEuPathDB" id="AmoebaDB:ACA1_389430"/>
<dbReference type="GeneID" id="14911647"/>
<feature type="compositionally biased region" description="Basic and acidic residues" evidence="1">
    <location>
        <begin position="74"/>
        <end position="85"/>
    </location>
</feature>
<dbReference type="KEGG" id="acan:ACA1_389430"/>
<dbReference type="RefSeq" id="XP_004333235.1">
    <property type="nucleotide sequence ID" value="XM_004333187.1"/>
</dbReference>
<gene>
    <name evidence="2" type="ORF">ACA1_389430</name>
</gene>
<dbReference type="InterPro" id="IPR029063">
    <property type="entry name" value="SAM-dependent_MTases_sf"/>
</dbReference>
<dbReference type="OrthoDB" id="186626at2759"/>
<dbReference type="Pfam" id="PF13578">
    <property type="entry name" value="Methyltransf_24"/>
    <property type="match status" value="1"/>
</dbReference>
<evidence type="ECO:0000256" key="1">
    <source>
        <dbReference type="SAM" id="MobiDB-lite"/>
    </source>
</evidence>
<feature type="region of interest" description="Disordered" evidence="1">
    <location>
        <begin position="72"/>
        <end position="98"/>
    </location>
</feature>
<dbReference type="Proteomes" id="UP000011083">
    <property type="component" value="Unassembled WGS sequence"/>
</dbReference>
<dbReference type="PANTHER" id="PTHR37909">
    <property type="entry name" value="S-ADENOSYL-L-METHIONINE-DEPENDENT METHYLTRANSFERASES SUPERFAMILY PROTEIN"/>
    <property type="match status" value="1"/>
</dbReference>
<protein>
    <submittedName>
        <fullName evidence="2">Uncharacterized protein</fullName>
    </submittedName>
</protein>
<dbReference type="PANTHER" id="PTHR37909:SF1">
    <property type="entry name" value="S-ADENOSYL-L-METHIONINE-DEPENDENT METHYLTRANSFERASES SUPERFAMILY PROTEIN"/>
    <property type="match status" value="1"/>
</dbReference>
<sequence length="348" mass="38825">MVSSARPPDWEHRIATALSIFFRLSACRPSSSCWASPCSLPLLLLLPLTTPPATTTARGNVEKPKKVAVVPPVDTHDNHDHDSHKKPATKPKNSVDDKGKVVTDANWYTWKYPARAPDADVDSVYKQCGSLIPPKANWWGDEGDEGEERRQRAGGRRLPLVPIAHREDLGCLAELYGLKTGAELGVQAGLFEGHPGALEKLREERYDDTANVDNNKQESLFQATKKRLAQHANITEFMRMYTTEAAKLVPDDSLDFIYIDARHDYCGVREDLREWWPKLRMGGILAGHDYLSAAEAAKGGQSWRQCMDGSEGSGAVKGAVNEFVFANNLQLLSTYDGLWYSWYLQKLQ</sequence>
<dbReference type="AlphaFoldDB" id="L8GDX0"/>
<evidence type="ECO:0000313" key="2">
    <source>
        <dbReference type="EMBL" id="ELR11222.1"/>
    </source>
</evidence>
<keyword evidence="3" id="KW-1185">Reference proteome</keyword>
<accession>L8GDX0</accession>